<keyword evidence="1" id="KW-0472">Membrane</keyword>
<gene>
    <name evidence="2" type="ORF">LCGC14_3122270</name>
</gene>
<feature type="transmembrane region" description="Helical" evidence="1">
    <location>
        <begin position="12"/>
        <end position="31"/>
    </location>
</feature>
<keyword evidence="1" id="KW-0812">Transmembrane</keyword>
<evidence type="ECO:0000313" key="2">
    <source>
        <dbReference type="EMBL" id="KKK50715.1"/>
    </source>
</evidence>
<protein>
    <submittedName>
        <fullName evidence="2">Uncharacterized protein</fullName>
    </submittedName>
</protein>
<reference evidence="2" key="1">
    <citation type="journal article" date="2015" name="Nature">
        <title>Complex archaea that bridge the gap between prokaryotes and eukaryotes.</title>
        <authorList>
            <person name="Spang A."/>
            <person name="Saw J.H."/>
            <person name="Jorgensen S.L."/>
            <person name="Zaremba-Niedzwiedzka K."/>
            <person name="Martijn J."/>
            <person name="Lind A.E."/>
            <person name="van Eijk R."/>
            <person name="Schleper C."/>
            <person name="Guy L."/>
            <person name="Ettema T.J."/>
        </authorList>
    </citation>
    <scope>NUCLEOTIDE SEQUENCE</scope>
</reference>
<evidence type="ECO:0000256" key="1">
    <source>
        <dbReference type="SAM" id="Phobius"/>
    </source>
</evidence>
<keyword evidence="1" id="KW-1133">Transmembrane helix</keyword>
<dbReference type="EMBL" id="LAZR01067881">
    <property type="protein sequence ID" value="KKK50715.1"/>
    <property type="molecule type" value="Genomic_DNA"/>
</dbReference>
<comment type="caution">
    <text evidence="2">The sequence shown here is derived from an EMBL/GenBank/DDBJ whole genome shotgun (WGS) entry which is preliminary data.</text>
</comment>
<sequence length="67" mass="7451">MKLELTGLPAEVVVFVLGLFLGAVLAVTLSIHKFHDDLCQEQFTHAETAADTLNIIQNDKFCLEYSK</sequence>
<accession>A0A0F8WQU0</accession>
<name>A0A0F8WQU0_9ZZZZ</name>
<proteinExistence type="predicted"/>
<organism evidence="2">
    <name type="scientific">marine sediment metagenome</name>
    <dbReference type="NCBI Taxonomy" id="412755"/>
    <lineage>
        <taxon>unclassified sequences</taxon>
        <taxon>metagenomes</taxon>
        <taxon>ecological metagenomes</taxon>
    </lineage>
</organism>
<dbReference type="AlphaFoldDB" id="A0A0F8WQU0"/>